<evidence type="ECO:0000256" key="7">
    <source>
        <dbReference type="RuleBase" id="RU000499"/>
    </source>
</evidence>
<keyword evidence="4 7" id="KW-0560">Oxidoreductase</keyword>
<sequence length="160" mass="18049">MNTMSIYQFNATLETGEIYSLEQYKGKVIVIVNTATKCGLAPQFKELEAIYQTYKDQGLVILGFPSNQFHQEPDSGEKAAEACRMTYGVTFPMHTLTVINGKEADPLFLYLEEQAPGLLTNDIKWNFTKFLINREGEVVERFAPKTSPKEMIDPIEKALG</sequence>
<dbReference type="EMBL" id="JXKD01000003">
    <property type="protein sequence ID" value="OJG11444.1"/>
    <property type="molecule type" value="Genomic_DNA"/>
</dbReference>
<evidence type="ECO:0000313" key="8">
    <source>
        <dbReference type="EMBL" id="OJG11444.1"/>
    </source>
</evidence>
<dbReference type="GO" id="GO:0004602">
    <property type="term" value="F:glutathione peroxidase activity"/>
    <property type="evidence" value="ECO:0007669"/>
    <property type="project" value="UniProtKB-EC"/>
</dbReference>
<dbReference type="PANTHER" id="PTHR11592:SF78">
    <property type="entry name" value="GLUTATHIONE PEROXIDASE"/>
    <property type="match status" value="1"/>
</dbReference>
<comment type="similarity">
    <text evidence="2 7">Belongs to the glutathione peroxidase family.</text>
</comment>
<dbReference type="Pfam" id="PF00255">
    <property type="entry name" value="GSHPx"/>
    <property type="match status" value="1"/>
</dbReference>
<evidence type="ECO:0000256" key="4">
    <source>
        <dbReference type="ARBA" id="ARBA00023002"/>
    </source>
</evidence>
<dbReference type="Gene3D" id="3.40.30.10">
    <property type="entry name" value="Glutaredoxin"/>
    <property type="match status" value="1"/>
</dbReference>
<dbReference type="PROSITE" id="PS51355">
    <property type="entry name" value="GLUTATHIONE_PEROXID_3"/>
    <property type="match status" value="1"/>
</dbReference>
<evidence type="ECO:0000256" key="6">
    <source>
        <dbReference type="PIRSR" id="PIRSR000303-1"/>
    </source>
</evidence>
<dbReference type="PROSITE" id="PS00460">
    <property type="entry name" value="GLUTATHIONE_PEROXID_1"/>
    <property type="match status" value="1"/>
</dbReference>
<reference evidence="8 9" key="1">
    <citation type="submission" date="2014-12" db="EMBL/GenBank/DDBJ databases">
        <title>Draft genome sequences of 29 type strains of Enterococci.</title>
        <authorList>
            <person name="Zhong Z."/>
            <person name="Sun Z."/>
            <person name="Liu W."/>
            <person name="Zhang W."/>
            <person name="Zhang H."/>
        </authorList>
    </citation>
    <scope>NUCLEOTIDE SEQUENCE [LARGE SCALE GENOMIC DNA]</scope>
    <source>
        <strain evidence="8 9">DSM 17690</strain>
    </source>
</reference>
<dbReference type="CDD" id="cd00340">
    <property type="entry name" value="GSH_Peroxidase"/>
    <property type="match status" value="1"/>
</dbReference>
<feature type="active site" evidence="6">
    <location>
        <position position="38"/>
    </location>
</feature>
<evidence type="ECO:0000256" key="1">
    <source>
        <dbReference type="ARBA" id="ARBA00000217"/>
    </source>
</evidence>
<evidence type="ECO:0000256" key="5">
    <source>
        <dbReference type="ARBA" id="ARBA00069346"/>
    </source>
</evidence>
<dbReference type="Proteomes" id="UP000182149">
    <property type="component" value="Unassembled WGS sequence"/>
</dbReference>
<name>A0A1L8QVD7_9ENTE</name>
<keyword evidence="3 7" id="KW-0575">Peroxidase</keyword>
<evidence type="ECO:0000256" key="2">
    <source>
        <dbReference type="ARBA" id="ARBA00006926"/>
    </source>
</evidence>
<dbReference type="InterPro" id="IPR029760">
    <property type="entry name" value="GPX_CS"/>
</dbReference>
<keyword evidence="9" id="KW-1185">Reference proteome</keyword>
<dbReference type="STRING" id="328396.RU93_GL001439"/>
<dbReference type="InterPro" id="IPR029759">
    <property type="entry name" value="GPX_AS"/>
</dbReference>
<comment type="caution">
    <text evidence="8">The sequence shown here is derived from an EMBL/GenBank/DDBJ whole genome shotgun (WGS) entry which is preliminary data.</text>
</comment>
<dbReference type="FunFam" id="3.40.30.10:FF:000010">
    <property type="entry name" value="Glutathione peroxidase"/>
    <property type="match status" value="1"/>
</dbReference>
<protein>
    <recommendedName>
        <fullName evidence="5 7">Glutathione peroxidase</fullName>
    </recommendedName>
</protein>
<dbReference type="PIRSF" id="PIRSF000303">
    <property type="entry name" value="Glutathion_perox"/>
    <property type="match status" value="1"/>
</dbReference>
<organism evidence="8 9">
    <name type="scientific">Enterococcus aquimarinus</name>
    <dbReference type="NCBI Taxonomy" id="328396"/>
    <lineage>
        <taxon>Bacteria</taxon>
        <taxon>Bacillati</taxon>
        <taxon>Bacillota</taxon>
        <taxon>Bacilli</taxon>
        <taxon>Lactobacillales</taxon>
        <taxon>Enterococcaceae</taxon>
        <taxon>Enterococcus</taxon>
    </lineage>
</organism>
<dbReference type="AlphaFoldDB" id="A0A1L8QVD7"/>
<dbReference type="PROSITE" id="PS00763">
    <property type="entry name" value="GLUTATHIONE_PEROXID_2"/>
    <property type="match status" value="1"/>
</dbReference>
<evidence type="ECO:0000313" key="9">
    <source>
        <dbReference type="Proteomes" id="UP000182149"/>
    </source>
</evidence>
<dbReference type="PANTHER" id="PTHR11592">
    <property type="entry name" value="GLUTATHIONE PEROXIDASE"/>
    <property type="match status" value="1"/>
</dbReference>
<evidence type="ECO:0000256" key="3">
    <source>
        <dbReference type="ARBA" id="ARBA00022559"/>
    </source>
</evidence>
<dbReference type="GO" id="GO:0034599">
    <property type="term" value="P:cellular response to oxidative stress"/>
    <property type="evidence" value="ECO:0007669"/>
    <property type="project" value="TreeGrafter"/>
</dbReference>
<gene>
    <name evidence="8" type="ORF">RU93_GL001439</name>
</gene>
<comment type="catalytic activity">
    <reaction evidence="1">
        <text>2 glutathione + H2O2 = glutathione disulfide + 2 H2O</text>
        <dbReference type="Rhea" id="RHEA:16833"/>
        <dbReference type="ChEBI" id="CHEBI:15377"/>
        <dbReference type="ChEBI" id="CHEBI:16240"/>
        <dbReference type="ChEBI" id="CHEBI:57925"/>
        <dbReference type="ChEBI" id="CHEBI:58297"/>
        <dbReference type="EC" id="1.11.1.9"/>
    </reaction>
</comment>
<dbReference type="InterPro" id="IPR000889">
    <property type="entry name" value="Glutathione_peroxidase"/>
</dbReference>
<dbReference type="InterPro" id="IPR036249">
    <property type="entry name" value="Thioredoxin-like_sf"/>
</dbReference>
<dbReference type="SUPFAM" id="SSF52833">
    <property type="entry name" value="Thioredoxin-like"/>
    <property type="match status" value="1"/>
</dbReference>
<dbReference type="PRINTS" id="PR01011">
    <property type="entry name" value="GLUTPROXDASE"/>
</dbReference>
<accession>A0A1L8QVD7</accession>
<proteinExistence type="inferred from homology"/>